<dbReference type="Pfam" id="PF01545">
    <property type="entry name" value="Cation_efflux"/>
    <property type="match status" value="1"/>
</dbReference>
<feature type="domain" description="Cation efflux protein transmembrane" evidence="6">
    <location>
        <begin position="13"/>
        <end position="186"/>
    </location>
</feature>
<organism evidence="7">
    <name type="scientific">freshwater metagenome</name>
    <dbReference type="NCBI Taxonomy" id="449393"/>
    <lineage>
        <taxon>unclassified sequences</taxon>
        <taxon>metagenomes</taxon>
        <taxon>ecological metagenomes</taxon>
    </lineage>
</organism>
<sequence length="193" mass="20963">MKANLNLKRTVALVAIFNLLYFAFEFSIARHISSVALFADSIDFLEDASVNILILLAFGWSIKTRVKLGYVFAGLLLVPGIAVVSVAWEKFQNPVSPESLTLGLTGFGALIINSFCAYILSRFRKTTKSLIKAAYLSARNDALANVAIIFASLVSLFWASGWPDLIVGIGILLLNLDSATEVIEASRKEGSQT</sequence>
<keyword evidence="3 5" id="KW-1133">Transmembrane helix</keyword>
<protein>
    <submittedName>
        <fullName evidence="7">Unannotated protein</fullName>
    </submittedName>
</protein>
<dbReference type="EMBL" id="CAEZTU010000006">
    <property type="protein sequence ID" value="CAB4571123.1"/>
    <property type="molecule type" value="Genomic_DNA"/>
</dbReference>
<feature type="transmembrane region" description="Helical" evidence="5">
    <location>
        <begin position="142"/>
        <end position="159"/>
    </location>
</feature>
<feature type="transmembrane region" description="Helical" evidence="5">
    <location>
        <begin position="100"/>
        <end position="121"/>
    </location>
</feature>
<name>A0A6J6EA12_9ZZZZ</name>
<evidence type="ECO:0000259" key="6">
    <source>
        <dbReference type="Pfam" id="PF01545"/>
    </source>
</evidence>
<evidence type="ECO:0000256" key="5">
    <source>
        <dbReference type="SAM" id="Phobius"/>
    </source>
</evidence>
<dbReference type="Gene3D" id="1.20.1510.10">
    <property type="entry name" value="Cation efflux protein transmembrane domain"/>
    <property type="match status" value="1"/>
</dbReference>
<evidence type="ECO:0000256" key="4">
    <source>
        <dbReference type="ARBA" id="ARBA00023136"/>
    </source>
</evidence>
<dbReference type="GO" id="GO:0008324">
    <property type="term" value="F:monoatomic cation transmembrane transporter activity"/>
    <property type="evidence" value="ECO:0007669"/>
    <property type="project" value="InterPro"/>
</dbReference>
<dbReference type="InterPro" id="IPR058533">
    <property type="entry name" value="Cation_efflux_TM"/>
</dbReference>
<reference evidence="7" key="1">
    <citation type="submission" date="2020-05" db="EMBL/GenBank/DDBJ databases">
        <authorList>
            <person name="Chiriac C."/>
            <person name="Salcher M."/>
            <person name="Ghai R."/>
            <person name="Kavagutti S V."/>
        </authorList>
    </citation>
    <scope>NUCLEOTIDE SEQUENCE</scope>
</reference>
<proteinExistence type="predicted"/>
<evidence type="ECO:0000256" key="3">
    <source>
        <dbReference type="ARBA" id="ARBA00022989"/>
    </source>
</evidence>
<feature type="transmembrane region" description="Helical" evidence="5">
    <location>
        <begin position="69"/>
        <end position="88"/>
    </location>
</feature>
<keyword evidence="2 5" id="KW-0812">Transmembrane</keyword>
<dbReference type="GO" id="GO:0016020">
    <property type="term" value="C:membrane"/>
    <property type="evidence" value="ECO:0007669"/>
    <property type="project" value="UniProtKB-SubCell"/>
</dbReference>
<evidence type="ECO:0000313" key="7">
    <source>
        <dbReference type="EMBL" id="CAB4571123.1"/>
    </source>
</evidence>
<feature type="transmembrane region" description="Helical" evidence="5">
    <location>
        <begin position="44"/>
        <end position="62"/>
    </location>
</feature>
<evidence type="ECO:0000256" key="1">
    <source>
        <dbReference type="ARBA" id="ARBA00004141"/>
    </source>
</evidence>
<feature type="transmembrane region" description="Helical" evidence="5">
    <location>
        <begin position="12"/>
        <end position="32"/>
    </location>
</feature>
<keyword evidence="4 5" id="KW-0472">Membrane</keyword>
<dbReference type="InterPro" id="IPR027469">
    <property type="entry name" value="Cation_efflux_TMD_sf"/>
</dbReference>
<gene>
    <name evidence="7" type="ORF">UFOPK1740_00243</name>
</gene>
<dbReference type="AlphaFoldDB" id="A0A6J6EA12"/>
<evidence type="ECO:0000256" key="2">
    <source>
        <dbReference type="ARBA" id="ARBA00022692"/>
    </source>
</evidence>
<dbReference type="SUPFAM" id="SSF161111">
    <property type="entry name" value="Cation efflux protein transmembrane domain-like"/>
    <property type="match status" value="1"/>
</dbReference>
<accession>A0A6J6EA12</accession>
<comment type="subcellular location">
    <subcellularLocation>
        <location evidence="1">Membrane</location>
        <topology evidence="1">Multi-pass membrane protein</topology>
    </subcellularLocation>
</comment>